<dbReference type="OrthoDB" id="7396853at2759"/>
<dbReference type="PANTHER" id="PTHR30096:SF1">
    <property type="entry name" value="AROMATIC RING-OPENING DIOXYGENASE FAMILY PROTEIN (AFU_ORTHOLOGUE AFUA_7G00640)"/>
    <property type="match status" value="1"/>
</dbReference>
<sequence>MVGELKPTVSAQRTNSNGHGTELPPVHFLSHGTTMLLGEDSRVRDYWRKIGQDALDHGVKGVVIMGAHWWVDGGDKIKIAMNPNPGVMPVANVLPKLWNEYKPNTDLETGQRCIDMLQGAGFKVEQDTERMWMIDVLPLLVAMFPDSCPPTTIVSLNSRFDPFQHARMGAVLRPLRAEGYLFIGSGGGVHNLYRTEWKYMLKYKDNFAMEKPPDYENIEFCTALEDVIVKNGGGPGLRRGLARLMKHPYFRDAHGSDEHYIPALFVAGAIGDLEDVGARGVLGAECWELRNQGETQFTVGEWPKGVTYPGWSKMPAVQT</sequence>
<evidence type="ECO:0000256" key="5">
    <source>
        <dbReference type="ARBA" id="ARBA00023002"/>
    </source>
</evidence>
<evidence type="ECO:0000256" key="6">
    <source>
        <dbReference type="SAM" id="MobiDB-lite"/>
    </source>
</evidence>
<feature type="compositionally biased region" description="Polar residues" evidence="6">
    <location>
        <begin position="9"/>
        <end position="19"/>
    </location>
</feature>
<evidence type="ECO:0000259" key="7">
    <source>
        <dbReference type="Pfam" id="PF02900"/>
    </source>
</evidence>
<dbReference type="GO" id="GO:0008198">
    <property type="term" value="F:ferrous iron binding"/>
    <property type="evidence" value="ECO:0007669"/>
    <property type="project" value="InterPro"/>
</dbReference>
<evidence type="ECO:0000256" key="2">
    <source>
        <dbReference type="ARBA" id="ARBA00007581"/>
    </source>
</evidence>
<evidence type="ECO:0000256" key="3">
    <source>
        <dbReference type="ARBA" id="ARBA00022723"/>
    </source>
</evidence>
<accession>A0A9P9CYY1</accession>
<dbReference type="GO" id="GO:0016702">
    <property type="term" value="F:oxidoreductase activity, acting on single donors with incorporation of molecular oxygen, incorporation of two atoms of oxygen"/>
    <property type="evidence" value="ECO:0007669"/>
    <property type="project" value="UniProtKB-ARBA"/>
</dbReference>
<comment type="caution">
    <text evidence="8">The sequence shown here is derived from an EMBL/GenBank/DDBJ whole genome shotgun (WGS) entry which is preliminary data.</text>
</comment>
<dbReference type="Pfam" id="PF02900">
    <property type="entry name" value="LigB"/>
    <property type="match status" value="1"/>
</dbReference>
<dbReference type="CDD" id="cd07363">
    <property type="entry name" value="45_DOPA_Dioxygenase"/>
    <property type="match status" value="1"/>
</dbReference>
<dbReference type="InterPro" id="IPR014436">
    <property type="entry name" value="Extradiol_dOase_DODA"/>
</dbReference>
<dbReference type="GO" id="GO:0008270">
    <property type="term" value="F:zinc ion binding"/>
    <property type="evidence" value="ECO:0007669"/>
    <property type="project" value="InterPro"/>
</dbReference>
<protein>
    <submittedName>
        <fullName evidence="8">Aromatic ring-opening dioxygenase family protein</fullName>
    </submittedName>
</protein>
<keyword evidence="3" id="KW-0479">Metal-binding</keyword>
<keyword evidence="5" id="KW-0560">Oxidoreductase</keyword>
<dbReference type="EMBL" id="JAGMUV010000046">
    <property type="protein sequence ID" value="KAH7110265.1"/>
    <property type="molecule type" value="Genomic_DNA"/>
</dbReference>
<name>A0A9P9CYY1_9HYPO</name>
<reference evidence="8" key="1">
    <citation type="journal article" date="2021" name="Nat. Commun.">
        <title>Genetic determinants of endophytism in the Arabidopsis root mycobiome.</title>
        <authorList>
            <person name="Mesny F."/>
            <person name="Miyauchi S."/>
            <person name="Thiergart T."/>
            <person name="Pickel B."/>
            <person name="Atanasova L."/>
            <person name="Karlsson M."/>
            <person name="Huettel B."/>
            <person name="Barry K.W."/>
            <person name="Haridas S."/>
            <person name="Chen C."/>
            <person name="Bauer D."/>
            <person name="Andreopoulos W."/>
            <person name="Pangilinan J."/>
            <person name="LaButti K."/>
            <person name="Riley R."/>
            <person name="Lipzen A."/>
            <person name="Clum A."/>
            <person name="Drula E."/>
            <person name="Henrissat B."/>
            <person name="Kohler A."/>
            <person name="Grigoriev I.V."/>
            <person name="Martin F.M."/>
            <person name="Hacquard S."/>
        </authorList>
    </citation>
    <scope>NUCLEOTIDE SEQUENCE</scope>
    <source>
        <strain evidence="8">MPI-CAGE-AT-0147</strain>
    </source>
</reference>
<dbReference type="InterPro" id="IPR004183">
    <property type="entry name" value="Xdiol_dOase_suB"/>
</dbReference>
<dbReference type="SUPFAM" id="SSF53213">
    <property type="entry name" value="LigB-like"/>
    <property type="match status" value="1"/>
</dbReference>
<keyword evidence="9" id="KW-1185">Reference proteome</keyword>
<comment type="cofactor">
    <cofactor evidence="1">
        <name>Zn(2+)</name>
        <dbReference type="ChEBI" id="CHEBI:29105"/>
    </cofactor>
</comment>
<keyword evidence="4" id="KW-0862">Zinc</keyword>
<evidence type="ECO:0000256" key="4">
    <source>
        <dbReference type="ARBA" id="ARBA00022833"/>
    </source>
</evidence>
<evidence type="ECO:0000313" key="9">
    <source>
        <dbReference type="Proteomes" id="UP000738349"/>
    </source>
</evidence>
<organism evidence="8 9">
    <name type="scientific">Dactylonectria macrodidyma</name>
    <dbReference type="NCBI Taxonomy" id="307937"/>
    <lineage>
        <taxon>Eukaryota</taxon>
        <taxon>Fungi</taxon>
        <taxon>Dikarya</taxon>
        <taxon>Ascomycota</taxon>
        <taxon>Pezizomycotina</taxon>
        <taxon>Sordariomycetes</taxon>
        <taxon>Hypocreomycetidae</taxon>
        <taxon>Hypocreales</taxon>
        <taxon>Nectriaceae</taxon>
        <taxon>Dactylonectria</taxon>
    </lineage>
</organism>
<feature type="region of interest" description="Disordered" evidence="6">
    <location>
        <begin position="1"/>
        <end position="26"/>
    </location>
</feature>
<dbReference type="Proteomes" id="UP000738349">
    <property type="component" value="Unassembled WGS sequence"/>
</dbReference>
<gene>
    <name evidence="8" type="ORF">EDB81DRAFT_927254</name>
</gene>
<keyword evidence="8" id="KW-0223">Dioxygenase</keyword>
<evidence type="ECO:0000256" key="1">
    <source>
        <dbReference type="ARBA" id="ARBA00001947"/>
    </source>
</evidence>
<dbReference type="PANTHER" id="PTHR30096">
    <property type="entry name" value="4,5-DOPA DIOXYGENASE EXTRADIOL-LIKE PROTEIN"/>
    <property type="match status" value="1"/>
</dbReference>
<evidence type="ECO:0000313" key="8">
    <source>
        <dbReference type="EMBL" id="KAH7110265.1"/>
    </source>
</evidence>
<dbReference type="AlphaFoldDB" id="A0A9P9CYY1"/>
<feature type="domain" description="Extradiol ring-cleavage dioxygenase class III enzyme subunit B" evidence="7">
    <location>
        <begin position="26"/>
        <end position="272"/>
    </location>
</feature>
<comment type="similarity">
    <text evidence="2">Belongs to the DODA-type extradiol aromatic ring-opening dioxygenase family.</text>
</comment>
<dbReference type="Gene3D" id="3.40.830.10">
    <property type="entry name" value="LigB-like"/>
    <property type="match status" value="1"/>
</dbReference>
<proteinExistence type="inferred from homology"/>